<reference evidence="1 2" key="1">
    <citation type="submission" date="2020-11" db="EMBL/GenBank/DDBJ databases">
        <title>Genomic insight of Alicyclobacillus mali FL 18 reveals a new arsenic-resistant strain, with potential in environmental biotechnology.</title>
        <authorList>
            <person name="Fiorentino G."/>
            <person name="Gallo G."/>
            <person name="Aulitto M."/>
        </authorList>
    </citation>
    <scope>NUCLEOTIDE SEQUENCE [LARGE SCALE GENOMIC DNA]</scope>
    <source>
        <strain evidence="1 2">FL 18</strain>
    </source>
</reference>
<comment type="caution">
    <text evidence="1">The sequence shown here is derived from an EMBL/GenBank/DDBJ whole genome shotgun (WGS) entry which is preliminary data.</text>
</comment>
<gene>
    <name evidence="1" type="ORF">IW967_08560</name>
</gene>
<dbReference type="EMBL" id="JADPKZ010000040">
    <property type="protein sequence ID" value="MBF8377915.1"/>
    <property type="molecule type" value="Genomic_DNA"/>
</dbReference>
<sequence length="195" mass="23058">MPVDVAHELLAKGCLSLYRDVRLCLSERAMDLPVREAASMDHLHTWLRRLAEAEEAPIQLAGVRYALLQAFRHFKPSLEPGERHAWLDFILRDPTKARAQAYELLLAHPNADLLTSYYWRHDRWRIAWFEHGGEWWQMIWRPESGDCAFRTRAQVLAEARRDGARYDPHWLHEERLAVQFENGDVIYYPWLAEVQ</sequence>
<evidence type="ECO:0000313" key="1">
    <source>
        <dbReference type="EMBL" id="MBF8377915.1"/>
    </source>
</evidence>
<dbReference type="Proteomes" id="UP000642910">
    <property type="component" value="Unassembled WGS sequence"/>
</dbReference>
<dbReference type="RefSeq" id="WP_195867644.1">
    <property type="nucleotide sequence ID" value="NZ_JADPKZ010000040.1"/>
</dbReference>
<proteinExistence type="predicted"/>
<protein>
    <submittedName>
        <fullName evidence="1">Uncharacterized protein</fullName>
    </submittedName>
</protein>
<name>A0ABS0F3N4_9BACL</name>
<organism evidence="1 2">
    <name type="scientific">Alicyclobacillus mali</name>
    <name type="common">ex Roth et al. 2021</name>
    <dbReference type="NCBI Taxonomy" id="1123961"/>
    <lineage>
        <taxon>Bacteria</taxon>
        <taxon>Bacillati</taxon>
        <taxon>Bacillota</taxon>
        <taxon>Bacilli</taxon>
        <taxon>Bacillales</taxon>
        <taxon>Alicyclobacillaceae</taxon>
        <taxon>Alicyclobacillus</taxon>
    </lineage>
</organism>
<keyword evidence="2" id="KW-1185">Reference proteome</keyword>
<accession>A0ABS0F3N4</accession>
<evidence type="ECO:0000313" key="2">
    <source>
        <dbReference type="Proteomes" id="UP000642910"/>
    </source>
</evidence>